<proteinExistence type="predicted"/>
<dbReference type="Proteomes" id="UP000271974">
    <property type="component" value="Unassembled WGS sequence"/>
</dbReference>
<evidence type="ECO:0000313" key="3">
    <source>
        <dbReference type="Proteomes" id="UP000271974"/>
    </source>
</evidence>
<keyword evidence="3" id="KW-1185">Reference proteome</keyword>
<dbReference type="OrthoDB" id="6151561at2759"/>
<accession>A0A3S1B0Q4</accession>
<feature type="region of interest" description="Disordered" evidence="1">
    <location>
        <begin position="245"/>
        <end position="265"/>
    </location>
</feature>
<protein>
    <submittedName>
        <fullName evidence="2">Uncharacterized protein</fullName>
    </submittedName>
</protein>
<gene>
    <name evidence="2" type="ORF">EGW08_018914</name>
</gene>
<dbReference type="EMBL" id="RQTK01000950">
    <property type="protein sequence ID" value="RUS73321.1"/>
    <property type="molecule type" value="Genomic_DNA"/>
</dbReference>
<feature type="region of interest" description="Disordered" evidence="1">
    <location>
        <begin position="209"/>
        <end position="231"/>
    </location>
</feature>
<feature type="compositionally biased region" description="Acidic residues" evidence="1">
    <location>
        <begin position="1"/>
        <end position="10"/>
    </location>
</feature>
<evidence type="ECO:0000313" key="2">
    <source>
        <dbReference type="EMBL" id="RUS73321.1"/>
    </source>
</evidence>
<organism evidence="2 3">
    <name type="scientific">Elysia chlorotica</name>
    <name type="common">Eastern emerald elysia</name>
    <name type="synonym">Sea slug</name>
    <dbReference type="NCBI Taxonomy" id="188477"/>
    <lineage>
        <taxon>Eukaryota</taxon>
        <taxon>Metazoa</taxon>
        <taxon>Spiralia</taxon>
        <taxon>Lophotrochozoa</taxon>
        <taxon>Mollusca</taxon>
        <taxon>Gastropoda</taxon>
        <taxon>Heterobranchia</taxon>
        <taxon>Euthyneura</taxon>
        <taxon>Panpulmonata</taxon>
        <taxon>Sacoglossa</taxon>
        <taxon>Placobranchoidea</taxon>
        <taxon>Plakobranchidae</taxon>
        <taxon>Elysia</taxon>
    </lineage>
</organism>
<reference evidence="2 3" key="1">
    <citation type="submission" date="2019-01" db="EMBL/GenBank/DDBJ databases">
        <title>A draft genome assembly of the solar-powered sea slug Elysia chlorotica.</title>
        <authorList>
            <person name="Cai H."/>
            <person name="Li Q."/>
            <person name="Fang X."/>
            <person name="Li J."/>
            <person name="Curtis N.E."/>
            <person name="Altenburger A."/>
            <person name="Shibata T."/>
            <person name="Feng M."/>
            <person name="Maeda T."/>
            <person name="Schwartz J.A."/>
            <person name="Shigenobu S."/>
            <person name="Lundholm N."/>
            <person name="Nishiyama T."/>
            <person name="Yang H."/>
            <person name="Hasebe M."/>
            <person name="Li S."/>
            <person name="Pierce S.K."/>
            <person name="Wang J."/>
        </authorList>
    </citation>
    <scope>NUCLEOTIDE SEQUENCE [LARGE SCALE GENOMIC DNA]</scope>
    <source>
        <strain evidence="2">EC2010</strain>
        <tissue evidence="2">Whole organism of an adult</tissue>
    </source>
</reference>
<feature type="compositionally biased region" description="Low complexity" evidence="1">
    <location>
        <begin position="146"/>
        <end position="159"/>
    </location>
</feature>
<name>A0A3S1B0Q4_ELYCH</name>
<dbReference type="AlphaFoldDB" id="A0A3S1B0Q4"/>
<comment type="caution">
    <text evidence="2">The sequence shown here is derived from an EMBL/GenBank/DDBJ whole genome shotgun (WGS) entry which is preliminary data.</text>
</comment>
<sequence length="381" mass="42518">MAQPDTETDSEISALAASATEDSADIQLGGDEAGGETSTEASGPTVPGEIAPPPEESALDTPSVPAEIAPPPEESAQDTPMETSPESSPFANTPFPGDPPLSGTTPFPGAMRLSEDALNYSDKPLSRGMSELATHGEEKLRQSQMTSKTGTGSTGSKSGRGARRTLNDREWELRQLSTLEVVQAAEIMYYKRASVIQNPLLPPRPCRAYPKGTRPPAGSCLSIRSGPDKNRIPEEKEHYLNYRTDRSEPDMFNPNSAAATPLTARRKRRAPPKSIFLKRELGWREKEERLKNFRDHKLAEEIGYETLVGNLLYIDIPKGKDINRSWQNFLSYDVMEWGFPYYKGSKERPRIKQREPYLAHQLKEKLWRYPKTRIYHSLAED</sequence>
<feature type="region of interest" description="Disordered" evidence="1">
    <location>
        <begin position="1"/>
        <end position="164"/>
    </location>
</feature>
<evidence type="ECO:0000256" key="1">
    <source>
        <dbReference type="SAM" id="MobiDB-lite"/>
    </source>
</evidence>
<feature type="compositionally biased region" description="Polar residues" evidence="1">
    <location>
        <begin position="77"/>
        <end position="91"/>
    </location>
</feature>